<accession>A0A9X2CAX6</accession>
<dbReference type="AlphaFoldDB" id="A0A9X2CAX6"/>
<reference evidence="3" key="1">
    <citation type="submission" date="2022-01" db="EMBL/GenBank/DDBJ databases">
        <title>Whole genome-based taxonomy of the Shewanellaceae.</title>
        <authorList>
            <person name="Martin-Rodriguez A.J."/>
        </authorList>
    </citation>
    <scope>NUCLEOTIDE SEQUENCE</scope>
    <source>
        <strain evidence="3">DSM 23803</strain>
    </source>
</reference>
<sequence>MNNNNKGITYIGADMSLEGDMTIQGPAMIAGKTMGTIRSSSQINIAVGGEVEGEVYCQEMRVSGVFKGKLHCNKLIIVSSGVVDGEVSSHQMEIYDGGQFVGMRSKGPDESVLPPATSSTIKMPTMQDSHSKTSSGKLAYAAVAAAVIIGGVLLQPTISSVLNNDQELPLQASVNTDASESDIAQNAALLLQDVEQQNAFIEQQEELIGAGQSDINTAMEDLHALEQTSQELGDTLHDDEQQFEDSEAELSLPTTSNKP</sequence>
<comment type="similarity">
    <text evidence="1">Belongs to the bactofilin family.</text>
</comment>
<organism evidence="3 4">
    <name type="scientific">Shewanella algicola</name>
    <dbReference type="NCBI Taxonomy" id="640633"/>
    <lineage>
        <taxon>Bacteria</taxon>
        <taxon>Pseudomonadati</taxon>
        <taxon>Pseudomonadota</taxon>
        <taxon>Gammaproteobacteria</taxon>
        <taxon>Alteromonadales</taxon>
        <taxon>Shewanellaceae</taxon>
        <taxon>Shewanella</taxon>
    </lineage>
</organism>
<dbReference type="Proteomes" id="UP001139408">
    <property type="component" value="Unassembled WGS sequence"/>
</dbReference>
<dbReference type="PANTHER" id="PTHR35024:SF4">
    <property type="entry name" value="POLYMER-FORMING CYTOSKELETAL PROTEIN"/>
    <property type="match status" value="1"/>
</dbReference>
<evidence type="ECO:0000256" key="1">
    <source>
        <dbReference type="ARBA" id="ARBA00044755"/>
    </source>
</evidence>
<dbReference type="EMBL" id="JAKILJ010000001">
    <property type="protein sequence ID" value="MCL1103838.1"/>
    <property type="molecule type" value="Genomic_DNA"/>
</dbReference>
<dbReference type="RefSeq" id="WP_229779830.1">
    <property type="nucleotide sequence ID" value="NZ_BMQI01000001.1"/>
</dbReference>
<evidence type="ECO:0000256" key="2">
    <source>
        <dbReference type="SAM" id="MobiDB-lite"/>
    </source>
</evidence>
<name>A0A9X2CAX6_9GAMM</name>
<dbReference type="Pfam" id="PF04519">
    <property type="entry name" value="Bactofilin"/>
    <property type="match status" value="1"/>
</dbReference>
<dbReference type="PANTHER" id="PTHR35024">
    <property type="entry name" value="HYPOTHETICAL CYTOSOLIC PROTEIN"/>
    <property type="match status" value="1"/>
</dbReference>
<gene>
    <name evidence="3" type="ORF">L2749_00945</name>
</gene>
<feature type="compositionally biased region" description="Polar residues" evidence="2">
    <location>
        <begin position="116"/>
        <end position="130"/>
    </location>
</feature>
<keyword evidence="4" id="KW-1185">Reference proteome</keyword>
<dbReference type="InterPro" id="IPR007607">
    <property type="entry name" value="BacA/B"/>
</dbReference>
<evidence type="ECO:0000313" key="4">
    <source>
        <dbReference type="Proteomes" id="UP001139408"/>
    </source>
</evidence>
<feature type="region of interest" description="Disordered" evidence="2">
    <location>
        <begin position="108"/>
        <end position="130"/>
    </location>
</feature>
<evidence type="ECO:0000313" key="3">
    <source>
        <dbReference type="EMBL" id="MCL1103838.1"/>
    </source>
</evidence>
<protein>
    <submittedName>
        <fullName evidence="3">Polymer-forming cytoskeletal protein</fullName>
    </submittedName>
</protein>
<proteinExistence type="inferred from homology"/>
<comment type="caution">
    <text evidence="3">The sequence shown here is derived from an EMBL/GenBank/DDBJ whole genome shotgun (WGS) entry which is preliminary data.</text>
</comment>
<feature type="region of interest" description="Disordered" evidence="2">
    <location>
        <begin position="232"/>
        <end position="259"/>
    </location>
</feature>